<dbReference type="HOGENOM" id="CLU_072113_0_0_1"/>
<dbReference type="KEGG" id="kaf:KAFR_0D04520"/>
<dbReference type="GO" id="GO:0006457">
    <property type="term" value="P:protein folding"/>
    <property type="evidence" value="ECO:0007669"/>
    <property type="project" value="EnsemblFungi"/>
</dbReference>
<keyword evidence="5" id="KW-1185">Reference proteome</keyword>
<dbReference type="Gene3D" id="2.60.40.4160">
    <property type="match status" value="1"/>
</dbReference>
<dbReference type="RefSeq" id="XP_003957235.1">
    <property type="nucleotide sequence ID" value="XM_003957186.1"/>
</dbReference>
<gene>
    <name evidence="4" type="primary">KAFR0D04520</name>
    <name evidence="4" type="ORF">KAFR_0D04520</name>
</gene>
<dbReference type="GO" id="GO:0097255">
    <property type="term" value="C:R2TP complex"/>
    <property type="evidence" value="ECO:0007669"/>
    <property type="project" value="EnsemblFungi"/>
</dbReference>
<evidence type="ECO:0000259" key="3">
    <source>
        <dbReference type="Pfam" id="PF18482"/>
    </source>
</evidence>
<dbReference type="FunCoup" id="H2AUQ0">
    <property type="interactions" value="97"/>
</dbReference>
<proteinExistence type="inferred from homology"/>
<dbReference type="PANTHER" id="PTHR22997:SF0">
    <property type="entry name" value="PIH1 DOMAIN-CONTAINING PROTEIN 1"/>
    <property type="match status" value="1"/>
</dbReference>
<reference evidence="4 5" key="1">
    <citation type="journal article" date="2011" name="Proc. Natl. Acad. Sci. U.S.A.">
        <title>Evolutionary erosion of yeast sex chromosomes by mating-type switching accidents.</title>
        <authorList>
            <person name="Gordon J.L."/>
            <person name="Armisen D."/>
            <person name="Proux-Wera E."/>
            <person name="Oheigeartaigh S.S."/>
            <person name="Byrne K.P."/>
            <person name="Wolfe K.H."/>
        </authorList>
    </citation>
    <scope>NUCLEOTIDE SEQUENCE [LARGE SCALE GENOMIC DNA]</scope>
    <source>
        <strain evidence="5">ATCC 22294 / BCRC 22015 / CBS 2517 / CECT 1963 / NBRC 1671 / NRRL Y-8276</strain>
    </source>
</reference>
<dbReference type="Proteomes" id="UP000005220">
    <property type="component" value="Chromosome 4"/>
</dbReference>
<dbReference type="InParanoid" id="H2AUQ0"/>
<name>H2AUQ0_KAZAF</name>
<organism evidence="4 5">
    <name type="scientific">Kazachstania africana (strain ATCC 22294 / BCRC 22015 / CBS 2517 / CECT 1963 / NBRC 1671 / NRRL Y-8276)</name>
    <name type="common">Yeast</name>
    <name type="synonym">Kluyveromyces africanus</name>
    <dbReference type="NCBI Taxonomy" id="1071382"/>
    <lineage>
        <taxon>Eukaryota</taxon>
        <taxon>Fungi</taxon>
        <taxon>Dikarya</taxon>
        <taxon>Ascomycota</taxon>
        <taxon>Saccharomycotina</taxon>
        <taxon>Saccharomycetes</taxon>
        <taxon>Saccharomycetales</taxon>
        <taxon>Saccharomycetaceae</taxon>
        <taxon>Kazachstania</taxon>
    </lineage>
</organism>
<dbReference type="STRING" id="1071382.H2AUQ0"/>
<dbReference type="AlphaFoldDB" id="H2AUQ0"/>
<sequence>MSAYINPLGSESTTAIQPIPLFVIKSKIISAQPNLKLFINLSHAKEIPLPKSPFSPKTTYNEIMNNQWEIPIITSPSRIEKDKKGNKCTVYDCIINSQLVDTVLDVTNVNLKQILIEWCFESIEIIDNVIIDRENIKFPKLKFKCEGQDKLPELEVRNEQFMETEKKNDDIQEFLQMKRDLIEKDGIDSDELPALFPLTRNNNNGGDNEMPKNKVVIEDITNEWQKMKQKSKISENVHVIKKDINFVVTMKKITKEKSAYKLKIEIESEIESSLDLNVSYNLNDNELLIENSNTIEFNPKRLNLLLPNFIKELKYSSKDFKTYFIKREKKLYIFV</sequence>
<dbReference type="GeneID" id="13882424"/>
<feature type="domain" description="PIH1 N-terminal" evidence="2">
    <location>
        <begin position="13"/>
        <end position="146"/>
    </location>
</feature>
<evidence type="ECO:0000259" key="2">
    <source>
        <dbReference type="Pfam" id="PF08190"/>
    </source>
</evidence>
<comment type="similarity">
    <text evidence="1">Belongs to the PIH1 family.</text>
</comment>
<dbReference type="GO" id="GO:0006364">
    <property type="term" value="P:rRNA processing"/>
    <property type="evidence" value="ECO:0007669"/>
    <property type="project" value="EnsemblFungi"/>
</dbReference>
<accession>H2AUQ0</accession>
<protein>
    <recommendedName>
        <fullName evidence="6">PIH1 N-terminal domain-containing protein</fullName>
    </recommendedName>
</protein>
<dbReference type="InterPro" id="IPR050734">
    <property type="entry name" value="PIH1/Kintoun_subfamily"/>
</dbReference>
<dbReference type="Pfam" id="PF08190">
    <property type="entry name" value="PIH1"/>
    <property type="match status" value="1"/>
</dbReference>
<dbReference type="InterPro" id="IPR041441">
    <property type="entry name" value="Pih1_CS_Ascomycota"/>
</dbReference>
<evidence type="ECO:0000256" key="1">
    <source>
        <dbReference type="ARBA" id="ARBA00008511"/>
    </source>
</evidence>
<dbReference type="GO" id="GO:0005737">
    <property type="term" value="C:cytoplasm"/>
    <property type="evidence" value="ECO:0007669"/>
    <property type="project" value="TreeGrafter"/>
</dbReference>
<evidence type="ECO:0000313" key="4">
    <source>
        <dbReference type="EMBL" id="CCF58100.1"/>
    </source>
</evidence>
<dbReference type="Pfam" id="PF18482">
    <property type="entry name" value="Pih1_fungal_CS"/>
    <property type="match status" value="1"/>
</dbReference>
<dbReference type="InterPro" id="IPR012981">
    <property type="entry name" value="PIH1_N"/>
</dbReference>
<dbReference type="PANTHER" id="PTHR22997">
    <property type="entry name" value="PIH1 DOMAIN-CONTAINING PROTEIN 1"/>
    <property type="match status" value="1"/>
</dbReference>
<evidence type="ECO:0000313" key="5">
    <source>
        <dbReference type="Proteomes" id="UP000005220"/>
    </source>
</evidence>
<dbReference type="EMBL" id="HE650824">
    <property type="protein sequence ID" value="CCF58100.1"/>
    <property type="molecule type" value="Genomic_DNA"/>
</dbReference>
<dbReference type="GO" id="GO:0000492">
    <property type="term" value="P:box C/D snoRNP assembly"/>
    <property type="evidence" value="ECO:0007669"/>
    <property type="project" value="EnsemblFungi"/>
</dbReference>
<dbReference type="eggNOG" id="KOG4356">
    <property type="taxonomic scope" value="Eukaryota"/>
</dbReference>
<feature type="domain" description="Pih1 Ascomycota CS" evidence="3">
    <location>
        <begin position="243"/>
        <end position="335"/>
    </location>
</feature>
<evidence type="ECO:0008006" key="6">
    <source>
        <dbReference type="Google" id="ProtNLM"/>
    </source>
</evidence>
<dbReference type="GO" id="GO:1990904">
    <property type="term" value="C:ribonucleoprotein complex"/>
    <property type="evidence" value="ECO:0007669"/>
    <property type="project" value="TreeGrafter"/>
</dbReference>
<dbReference type="OrthoDB" id="5135119at2759"/>